<name>A0A2H9TFP0_9FUNG</name>
<dbReference type="AlphaFoldDB" id="A0A2H9TFP0"/>
<reference evidence="2 3" key="1">
    <citation type="submission" date="2016-10" db="EMBL/GenBank/DDBJ databases">
        <title>The genome of Paramicrosporidium saccamoebae is the missing link in understanding Cryptomycota and Microsporidia evolution.</title>
        <authorList>
            <person name="Quandt C.A."/>
            <person name="Beaudet D."/>
            <person name="Corsaro D."/>
            <person name="Michel R."/>
            <person name="Corradi N."/>
            <person name="James T."/>
        </authorList>
    </citation>
    <scope>NUCLEOTIDE SEQUENCE [LARGE SCALE GENOMIC DNA]</scope>
    <source>
        <strain evidence="2 3">KSL3</strain>
    </source>
</reference>
<dbReference type="Proteomes" id="UP000240830">
    <property type="component" value="Unassembled WGS sequence"/>
</dbReference>
<feature type="region of interest" description="Disordered" evidence="1">
    <location>
        <begin position="31"/>
        <end position="54"/>
    </location>
</feature>
<keyword evidence="3" id="KW-1185">Reference proteome</keyword>
<proteinExistence type="predicted"/>
<accession>A0A2H9TFP0</accession>
<comment type="caution">
    <text evidence="2">The sequence shown here is derived from an EMBL/GenBank/DDBJ whole genome shotgun (WGS) entry which is preliminary data.</text>
</comment>
<sequence length="80" mass="9289">MLLSTVASPKMVILDPPMTYVQQPTVSAGVVKPRRKLKPEQSKKTCRERTREREVVRKMTLRPHVKRDTHPKKVPIQSKM</sequence>
<evidence type="ECO:0000313" key="3">
    <source>
        <dbReference type="Proteomes" id="UP000240830"/>
    </source>
</evidence>
<gene>
    <name evidence="2" type="ORF">PSACC_03560</name>
</gene>
<evidence type="ECO:0000256" key="1">
    <source>
        <dbReference type="SAM" id="MobiDB-lite"/>
    </source>
</evidence>
<evidence type="ECO:0000313" key="2">
    <source>
        <dbReference type="EMBL" id="PJF16602.1"/>
    </source>
</evidence>
<feature type="compositionally biased region" description="Basic and acidic residues" evidence="1">
    <location>
        <begin position="38"/>
        <end position="54"/>
    </location>
</feature>
<dbReference type="EMBL" id="MTSL01000213">
    <property type="protein sequence ID" value="PJF16602.1"/>
    <property type="molecule type" value="Genomic_DNA"/>
</dbReference>
<organism evidence="2 3">
    <name type="scientific">Paramicrosporidium saccamoebae</name>
    <dbReference type="NCBI Taxonomy" id="1246581"/>
    <lineage>
        <taxon>Eukaryota</taxon>
        <taxon>Fungi</taxon>
        <taxon>Fungi incertae sedis</taxon>
        <taxon>Cryptomycota</taxon>
        <taxon>Cryptomycota incertae sedis</taxon>
        <taxon>Paramicrosporidium</taxon>
    </lineage>
</organism>
<protein>
    <submittedName>
        <fullName evidence="2">Uncharacterized protein</fullName>
    </submittedName>
</protein>